<gene>
    <name evidence="1" type="ORF">FS320_38905</name>
</gene>
<protein>
    <recommendedName>
        <fullName evidence="3">AAA family ATPase</fullName>
    </recommendedName>
</protein>
<organism evidence="1 2">
    <name type="scientific">Microvirga tunisiensis</name>
    <dbReference type="NCBI Taxonomy" id="2108360"/>
    <lineage>
        <taxon>Bacteria</taxon>
        <taxon>Pseudomonadati</taxon>
        <taxon>Pseudomonadota</taxon>
        <taxon>Alphaproteobacteria</taxon>
        <taxon>Hyphomicrobiales</taxon>
        <taxon>Methylobacteriaceae</taxon>
        <taxon>Microvirga</taxon>
    </lineage>
</organism>
<evidence type="ECO:0008006" key="3">
    <source>
        <dbReference type="Google" id="ProtNLM"/>
    </source>
</evidence>
<comment type="caution">
    <text evidence="1">The sequence shown here is derived from an EMBL/GenBank/DDBJ whole genome shotgun (WGS) entry which is preliminary data.</text>
</comment>
<sequence>MADLEQKAIGLLRITQIKVLVIDEVHNLLCGSHRDQRVILNTLRFLSNELRMSLVCFGVMEAREAIHGDVQLARRFEAFTLPRWSANQEFEDLIRAALRNLPLRQPSVLTAKSLRHILQATQGLTAGIFTMLNALTIATIENGREQITDDAVLQWTPLIQPEAAYS</sequence>
<name>A0A5N7MWC5_9HYPH</name>
<evidence type="ECO:0000313" key="1">
    <source>
        <dbReference type="EMBL" id="MPR30779.1"/>
    </source>
</evidence>
<dbReference type="SUPFAM" id="SSF52540">
    <property type="entry name" value="P-loop containing nucleoside triphosphate hydrolases"/>
    <property type="match status" value="1"/>
</dbReference>
<dbReference type="OrthoDB" id="14765at2"/>
<dbReference type="AlphaFoldDB" id="A0A5N7MWC5"/>
<dbReference type="Gene3D" id="3.40.50.300">
    <property type="entry name" value="P-loop containing nucleotide triphosphate hydrolases"/>
    <property type="match status" value="1"/>
</dbReference>
<dbReference type="InterPro" id="IPR027417">
    <property type="entry name" value="P-loop_NTPase"/>
</dbReference>
<keyword evidence="2" id="KW-1185">Reference proteome</keyword>
<dbReference type="Pfam" id="PF05621">
    <property type="entry name" value="TniB"/>
    <property type="match status" value="1"/>
</dbReference>
<dbReference type="InterPro" id="IPR008868">
    <property type="entry name" value="TniB"/>
</dbReference>
<reference evidence="1 2" key="1">
    <citation type="journal article" date="2019" name="Syst. Appl. Microbiol.">
        <title>Microvirga tunisiensis sp. nov., a root nodule symbiotic bacterium isolated from Lupinus micranthus and L. luteus grown in Northern Tunisia.</title>
        <authorList>
            <person name="Msaddak A."/>
            <person name="Rejili M."/>
            <person name="Duran D."/>
            <person name="Mars M."/>
            <person name="Palacios J.M."/>
            <person name="Ruiz-Argueso T."/>
            <person name="Rey L."/>
            <person name="Imperial J."/>
        </authorList>
    </citation>
    <scope>NUCLEOTIDE SEQUENCE [LARGE SCALE GENOMIC DNA]</scope>
    <source>
        <strain evidence="1 2">Lmie10</strain>
    </source>
</reference>
<evidence type="ECO:0000313" key="2">
    <source>
        <dbReference type="Proteomes" id="UP000403266"/>
    </source>
</evidence>
<accession>A0A5N7MWC5</accession>
<dbReference type="Proteomes" id="UP000403266">
    <property type="component" value="Unassembled WGS sequence"/>
</dbReference>
<proteinExistence type="predicted"/>
<dbReference type="EMBL" id="VOSK01000445">
    <property type="protein sequence ID" value="MPR30779.1"/>
    <property type="molecule type" value="Genomic_DNA"/>
</dbReference>